<dbReference type="InterPro" id="IPR051010">
    <property type="entry name" value="BCAA_transport"/>
</dbReference>
<evidence type="ECO:0000256" key="1">
    <source>
        <dbReference type="ARBA" id="ARBA00004370"/>
    </source>
</evidence>
<evidence type="ECO:0000256" key="4">
    <source>
        <dbReference type="ARBA" id="ARBA00023136"/>
    </source>
</evidence>
<evidence type="ECO:0000313" key="6">
    <source>
        <dbReference type="EMBL" id="XBO47406.1"/>
    </source>
</evidence>
<dbReference type="GO" id="GO:0016020">
    <property type="term" value="C:membrane"/>
    <property type="evidence" value="ECO:0007669"/>
    <property type="project" value="UniProtKB-SubCell"/>
</dbReference>
<feature type="domain" description="Receptor ligand binding region" evidence="5">
    <location>
        <begin position="55"/>
        <end position="166"/>
    </location>
</feature>
<sequence length="350" mass="38779">MEQLNSIGDIFPLHLLEEISTNGGEKIGIVANAGGHTAELLGGIVLAVKNRNNCTAVELVWKMEERSKEGGLEAAAYFHALDVSYVIGHLSATTAIYAAEYYNARNILFFAPGTSHPSLIKKDYKFVFRVCGRDDHQAQAIVSKILELNCSHVTMLSENIEYGRALSGLIAGKLNNFDLSYSHYFLDENLFEREHIYDETAAQTSTVLFVGRYEQGAEVVRELIVRGFTGNMIMSDDCLILPFINAVKGLPNDIYVSKMQLQEKFSDVIVGLDHQYSNLTGKHAGAYFYTSYTAMNILLDALNAKNDVNLLSSKIKSSSKNTVIGNLSYLADGEIEGINWEIIQLNKINL</sequence>
<dbReference type="PANTHER" id="PTHR30483:SF6">
    <property type="entry name" value="PERIPLASMIC BINDING PROTEIN OF ABC TRANSPORTER FOR NATURAL AMINO ACIDS"/>
    <property type="match status" value="1"/>
</dbReference>
<accession>A0AAU7K4R2</accession>
<dbReference type="AlphaFoldDB" id="A0AAU7K4R2"/>
<dbReference type="Pfam" id="PF01094">
    <property type="entry name" value="ANF_receptor"/>
    <property type="match status" value="1"/>
</dbReference>
<reference evidence="6" key="1">
    <citation type="submission" date="2024-05" db="EMBL/GenBank/DDBJ databases">
        <authorList>
            <person name="Kim S."/>
            <person name="Heo J."/>
            <person name="Choi H."/>
            <person name="Choi Y."/>
            <person name="Kwon S.-W."/>
            <person name="Kim Y."/>
        </authorList>
    </citation>
    <scope>NUCLEOTIDE SEQUENCE</scope>
    <source>
        <strain evidence="6">KACC 23697</strain>
    </source>
</reference>
<proteinExistence type="predicted"/>
<protein>
    <recommendedName>
        <fullName evidence="5">Receptor ligand binding region domain-containing protein</fullName>
    </recommendedName>
</protein>
<dbReference type="InterPro" id="IPR001828">
    <property type="entry name" value="ANF_lig-bd_rcpt"/>
</dbReference>
<organism evidence="6">
    <name type="scientific">Pedobacter sp. KACC 23697</name>
    <dbReference type="NCBI Taxonomy" id="3149230"/>
    <lineage>
        <taxon>Bacteria</taxon>
        <taxon>Pseudomonadati</taxon>
        <taxon>Bacteroidota</taxon>
        <taxon>Sphingobacteriia</taxon>
        <taxon>Sphingobacteriales</taxon>
        <taxon>Sphingobacteriaceae</taxon>
        <taxon>Pedobacter</taxon>
    </lineage>
</organism>
<evidence type="ECO:0000256" key="2">
    <source>
        <dbReference type="ARBA" id="ARBA00022692"/>
    </source>
</evidence>
<dbReference type="InterPro" id="IPR028082">
    <property type="entry name" value="Peripla_BP_I"/>
</dbReference>
<dbReference type="SUPFAM" id="SSF53822">
    <property type="entry name" value="Periplasmic binding protein-like I"/>
    <property type="match status" value="1"/>
</dbReference>
<dbReference type="Gene3D" id="3.40.50.2300">
    <property type="match status" value="2"/>
</dbReference>
<dbReference type="RefSeq" id="WP_406824843.1">
    <property type="nucleotide sequence ID" value="NZ_CP157485.1"/>
</dbReference>
<name>A0AAU7K4R2_9SPHI</name>
<keyword evidence="2" id="KW-0812">Transmembrane</keyword>
<evidence type="ECO:0000256" key="3">
    <source>
        <dbReference type="ARBA" id="ARBA00022989"/>
    </source>
</evidence>
<dbReference type="EMBL" id="CP157485">
    <property type="protein sequence ID" value="XBO47406.1"/>
    <property type="molecule type" value="Genomic_DNA"/>
</dbReference>
<gene>
    <name evidence="6" type="ORF">ABEG20_19130</name>
</gene>
<dbReference type="PANTHER" id="PTHR30483">
    <property type="entry name" value="LEUCINE-SPECIFIC-BINDING PROTEIN"/>
    <property type="match status" value="1"/>
</dbReference>
<evidence type="ECO:0000259" key="5">
    <source>
        <dbReference type="Pfam" id="PF01094"/>
    </source>
</evidence>
<comment type="subcellular location">
    <subcellularLocation>
        <location evidence="1">Membrane</location>
    </subcellularLocation>
</comment>
<keyword evidence="4" id="KW-0472">Membrane</keyword>
<keyword evidence="3" id="KW-1133">Transmembrane helix</keyword>